<dbReference type="EMBL" id="JACJRF010000024">
    <property type="protein sequence ID" value="MBD2345409.1"/>
    <property type="molecule type" value="Genomic_DNA"/>
</dbReference>
<accession>A0ABR8CR48</accession>
<dbReference type="Proteomes" id="UP000607281">
    <property type="component" value="Unassembled WGS sequence"/>
</dbReference>
<evidence type="ECO:0000313" key="1">
    <source>
        <dbReference type="EMBL" id="MBD2345409.1"/>
    </source>
</evidence>
<dbReference type="RefSeq" id="WP_190407848.1">
    <property type="nucleotide sequence ID" value="NZ_JACJRF010000024.1"/>
</dbReference>
<name>A0ABR8CR48_9NOST</name>
<reference evidence="1 2" key="1">
    <citation type="journal article" date="2020" name="ISME J.">
        <title>Comparative genomics reveals insights into cyanobacterial evolution and habitat adaptation.</title>
        <authorList>
            <person name="Chen M.Y."/>
            <person name="Teng W.K."/>
            <person name="Zhao L."/>
            <person name="Hu C.X."/>
            <person name="Zhou Y.K."/>
            <person name="Han B.P."/>
            <person name="Song L.R."/>
            <person name="Shu W.S."/>
        </authorList>
    </citation>
    <scope>NUCLEOTIDE SEQUENCE [LARGE SCALE GENOMIC DNA]</scope>
    <source>
        <strain evidence="1 2">FACHB-260</strain>
    </source>
</reference>
<comment type="caution">
    <text evidence="1">The sequence shown here is derived from an EMBL/GenBank/DDBJ whole genome shotgun (WGS) entry which is preliminary data.</text>
</comment>
<proteinExistence type="predicted"/>
<organism evidence="1 2">
    <name type="scientific">Anabaena subtropica FACHB-260</name>
    <dbReference type="NCBI Taxonomy" id="2692884"/>
    <lineage>
        <taxon>Bacteria</taxon>
        <taxon>Bacillati</taxon>
        <taxon>Cyanobacteriota</taxon>
        <taxon>Cyanophyceae</taxon>
        <taxon>Nostocales</taxon>
        <taxon>Nostocaceae</taxon>
        <taxon>Anabaena</taxon>
    </lineage>
</organism>
<protein>
    <submittedName>
        <fullName evidence="1">Uncharacterized protein</fullName>
    </submittedName>
</protein>
<keyword evidence="2" id="KW-1185">Reference proteome</keyword>
<gene>
    <name evidence="1" type="ORF">H6G18_14795</name>
</gene>
<sequence>MAAHITENEAIIHLHLMSHSLRWSLANFYPEAVCLKSACLLGFRVTEALVFQVTSVKCEARLIPFFVLDWG</sequence>
<evidence type="ECO:0000313" key="2">
    <source>
        <dbReference type="Proteomes" id="UP000607281"/>
    </source>
</evidence>